<dbReference type="InterPro" id="IPR020846">
    <property type="entry name" value="MFS_dom"/>
</dbReference>
<dbReference type="PANTHER" id="PTHR11360:SF284">
    <property type="entry name" value="EG:103B4.3 PROTEIN-RELATED"/>
    <property type="match status" value="1"/>
</dbReference>
<feature type="transmembrane region" description="Helical" evidence="1">
    <location>
        <begin position="93"/>
        <end position="112"/>
    </location>
</feature>
<accession>A0A382RJA2</accession>
<feature type="non-terminal residue" evidence="3">
    <location>
        <position position="160"/>
    </location>
</feature>
<dbReference type="InterPro" id="IPR050327">
    <property type="entry name" value="Proton-linked_MCT"/>
</dbReference>
<protein>
    <recommendedName>
        <fullName evidence="2">Major facilitator superfamily (MFS) profile domain-containing protein</fullName>
    </recommendedName>
</protein>
<dbReference type="Gene3D" id="1.20.1250.20">
    <property type="entry name" value="MFS general substrate transporter like domains"/>
    <property type="match status" value="1"/>
</dbReference>
<dbReference type="GO" id="GO:0022857">
    <property type="term" value="F:transmembrane transporter activity"/>
    <property type="evidence" value="ECO:0007669"/>
    <property type="project" value="InterPro"/>
</dbReference>
<dbReference type="EMBL" id="UINC01121956">
    <property type="protein sequence ID" value="SVC97470.1"/>
    <property type="molecule type" value="Genomic_DNA"/>
</dbReference>
<feature type="transmembrane region" description="Helical" evidence="1">
    <location>
        <begin position="118"/>
        <end position="141"/>
    </location>
</feature>
<dbReference type="SUPFAM" id="SSF103473">
    <property type="entry name" value="MFS general substrate transporter"/>
    <property type="match status" value="1"/>
</dbReference>
<name>A0A382RJA2_9ZZZZ</name>
<dbReference type="Pfam" id="PF07690">
    <property type="entry name" value="MFS_1"/>
    <property type="match status" value="1"/>
</dbReference>
<feature type="non-terminal residue" evidence="3">
    <location>
        <position position="1"/>
    </location>
</feature>
<gene>
    <name evidence="3" type="ORF">METZ01_LOCUS350324</name>
</gene>
<dbReference type="PANTHER" id="PTHR11360">
    <property type="entry name" value="MONOCARBOXYLATE TRANSPORTER"/>
    <property type="match status" value="1"/>
</dbReference>
<dbReference type="InterPro" id="IPR036259">
    <property type="entry name" value="MFS_trans_sf"/>
</dbReference>
<proteinExistence type="predicted"/>
<evidence type="ECO:0000259" key="2">
    <source>
        <dbReference type="PROSITE" id="PS50850"/>
    </source>
</evidence>
<sequence>VLEQPPKYRPVKIGFWTPPFYYGWVIIIVIFIAEFIGSAASMMGFPLFVQPLREEFGWSLTTVVATATFHSMFLMASAPILGPLLDRYGGRPLMSLGAVIVCISLVFTSRVQEIWQLWLFYGVTAGIGINMLGHLAASVVVPKWFIRRRGRAMAITTIAN</sequence>
<reference evidence="3" key="1">
    <citation type="submission" date="2018-05" db="EMBL/GenBank/DDBJ databases">
        <authorList>
            <person name="Lanie J.A."/>
            <person name="Ng W.-L."/>
            <person name="Kazmierczak K.M."/>
            <person name="Andrzejewski T.M."/>
            <person name="Davidsen T.M."/>
            <person name="Wayne K.J."/>
            <person name="Tettelin H."/>
            <person name="Glass J.I."/>
            <person name="Rusch D."/>
            <person name="Podicherti R."/>
            <person name="Tsui H.-C.T."/>
            <person name="Winkler M.E."/>
        </authorList>
    </citation>
    <scope>NUCLEOTIDE SEQUENCE</scope>
</reference>
<keyword evidence="1" id="KW-1133">Transmembrane helix</keyword>
<keyword evidence="1" id="KW-0812">Transmembrane</keyword>
<feature type="transmembrane region" description="Helical" evidence="1">
    <location>
        <begin position="21"/>
        <end position="44"/>
    </location>
</feature>
<feature type="domain" description="Major facilitator superfamily (MFS) profile" evidence="2">
    <location>
        <begin position="26"/>
        <end position="160"/>
    </location>
</feature>
<dbReference type="InterPro" id="IPR011701">
    <property type="entry name" value="MFS"/>
</dbReference>
<dbReference type="PROSITE" id="PS50850">
    <property type="entry name" value="MFS"/>
    <property type="match status" value="1"/>
</dbReference>
<feature type="transmembrane region" description="Helical" evidence="1">
    <location>
        <begin position="56"/>
        <end position="81"/>
    </location>
</feature>
<evidence type="ECO:0000313" key="3">
    <source>
        <dbReference type="EMBL" id="SVC97470.1"/>
    </source>
</evidence>
<evidence type="ECO:0000256" key="1">
    <source>
        <dbReference type="SAM" id="Phobius"/>
    </source>
</evidence>
<keyword evidence="1" id="KW-0472">Membrane</keyword>
<organism evidence="3">
    <name type="scientific">marine metagenome</name>
    <dbReference type="NCBI Taxonomy" id="408172"/>
    <lineage>
        <taxon>unclassified sequences</taxon>
        <taxon>metagenomes</taxon>
        <taxon>ecological metagenomes</taxon>
    </lineage>
</organism>
<dbReference type="AlphaFoldDB" id="A0A382RJA2"/>